<dbReference type="InterPro" id="IPR001608">
    <property type="entry name" value="Ala_racemase_N"/>
</dbReference>
<dbReference type="Proteomes" id="UP000078252">
    <property type="component" value="Unassembled WGS sequence"/>
</dbReference>
<reference evidence="7 8" key="1">
    <citation type="journal article" date="2016" name="Front. Microbiol.">
        <title>Genomic Resource of Rice Seed Associated Bacteria.</title>
        <authorList>
            <person name="Midha S."/>
            <person name="Bansal K."/>
            <person name="Sharma S."/>
            <person name="Kumar N."/>
            <person name="Patil P.P."/>
            <person name="Chaudhry V."/>
            <person name="Patil P.B."/>
        </authorList>
    </citation>
    <scope>NUCLEOTIDE SEQUENCE [LARGE SCALE GENOMIC DNA]</scope>
    <source>
        <strain evidence="7 8">NS184</strain>
    </source>
</reference>
<dbReference type="SUPFAM" id="SSF51419">
    <property type="entry name" value="PLP-binding barrel"/>
    <property type="match status" value="1"/>
</dbReference>
<dbReference type="Gene3D" id="3.20.20.10">
    <property type="entry name" value="Alanine racemase"/>
    <property type="match status" value="1"/>
</dbReference>
<dbReference type="InterPro" id="IPR000821">
    <property type="entry name" value="Ala_racemase"/>
</dbReference>
<dbReference type="NCBIfam" id="TIGR00492">
    <property type="entry name" value="alr"/>
    <property type="match status" value="1"/>
</dbReference>
<keyword evidence="2 4" id="KW-0663">Pyridoxal phosphate</keyword>
<feature type="binding site" evidence="5">
    <location>
        <position position="307"/>
    </location>
    <ligand>
        <name>substrate</name>
    </ligand>
</feature>
<dbReference type="PANTHER" id="PTHR30511:SF0">
    <property type="entry name" value="ALANINE RACEMASE, CATABOLIC-RELATED"/>
    <property type="match status" value="1"/>
</dbReference>
<keyword evidence="3" id="KW-0413">Isomerase</keyword>
<dbReference type="Pfam" id="PF01168">
    <property type="entry name" value="Ala_racemase_N"/>
    <property type="match status" value="1"/>
</dbReference>
<protein>
    <recommendedName>
        <fullName evidence="6">Alanine racemase C-terminal domain-containing protein</fullName>
    </recommendedName>
</protein>
<dbReference type="InterPro" id="IPR009006">
    <property type="entry name" value="Ala_racemase/Decarboxylase_C"/>
</dbReference>
<evidence type="ECO:0000256" key="3">
    <source>
        <dbReference type="ARBA" id="ARBA00023235"/>
    </source>
</evidence>
<sequence length="401" mass="39766">MTTPRTVGPLRTVHPAAIAANVRRVTARGHDLVAVVKADGYGHGAAVVGRTALAAGAVALGTATLAEALTLRAAGIDARVLCWLHLPGADFAAAARDRIEVAVGDEDTLAAVSAAGRRTRTAVVVHLHIDTGMAREGAEPHRWQGLLDAAAAAERAGEVVVRAVMGHVPNADRPSAARAATLLRLAGLAADLTLGHPVDLHLGGTPAAFAGADLTGIAVRVGAALVGIGPSDADLVPAMTVTAPVVAVRSVRAGTPVGYDGTWTTPRDAALAVLPVGYADGVPRAASGSARVRLREGLVPVVGRINMDQVVLDVTGVPGPPVVPGEVATLIGPADAAGSAGQPGAGAAVAVPAVTAVPASAGAPTAADWAAWAGTNAHEIVTGLGGRIARTVDTTNSRSTA</sequence>
<feature type="domain" description="Alanine racemase C-terminal" evidence="6">
    <location>
        <begin position="238"/>
        <end position="393"/>
    </location>
</feature>
<dbReference type="Gene3D" id="2.40.37.10">
    <property type="entry name" value="Lyase, Ornithine Decarboxylase, Chain A, domain 1"/>
    <property type="match status" value="1"/>
</dbReference>
<dbReference type="PRINTS" id="PR00992">
    <property type="entry name" value="ALARACEMASE"/>
</dbReference>
<dbReference type="InterPro" id="IPR011079">
    <property type="entry name" value="Ala_racemase_C"/>
</dbReference>
<dbReference type="AlphaFoldDB" id="A0A175RY04"/>
<dbReference type="PANTHER" id="PTHR30511">
    <property type="entry name" value="ALANINE RACEMASE"/>
    <property type="match status" value="1"/>
</dbReference>
<dbReference type="EMBL" id="LDQC01000038">
    <property type="protein sequence ID" value="KTR07782.1"/>
    <property type="molecule type" value="Genomic_DNA"/>
</dbReference>
<dbReference type="GO" id="GO:0005829">
    <property type="term" value="C:cytosol"/>
    <property type="evidence" value="ECO:0007669"/>
    <property type="project" value="TreeGrafter"/>
</dbReference>
<evidence type="ECO:0000313" key="8">
    <source>
        <dbReference type="Proteomes" id="UP000078252"/>
    </source>
</evidence>
<dbReference type="GO" id="GO:0030632">
    <property type="term" value="P:D-alanine biosynthetic process"/>
    <property type="evidence" value="ECO:0007669"/>
    <property type="project" value="TreeGrafter"/>
</dbReference>
<dbReference type="GO" id="GO:0008784">
    <property type="term" value="F:alanine racemase activity"/>
    <property type="evidence" value="ECO:0007669"/>
    <property type="project" value="InterPro"/>
</dbReference>
<gene>
    <name evidence="7" type="ORF">NS184_07150</name>
</gene>
<evidence type="ECO:0000313" key="7">
    <source>
        <dbReference type="EMBL" id="KTR07782.1"/>
    </source>
</evidence>
<dbReference type="InterPro" id="IPR020622">
    <property type="entry name" value="Ala_racemase_pyridoxalP-BS"/>
</dbReference>
<feature type="modified residue" description="N6-(pyridoxal phosphate)lysine" evidence="4">
    <location>
        <position position="37"/>
    </location>
</feature>
<dbReference type="PATRIC" id="fig|33881.3.peg.1734"/>
<accession>A0A175RY04</accession>
<dbReference type="Pfam" id="PF00842">
    <property type="entry name" value="Ala_racemase_C"/>
    <property type="match status" value="1"/>
</dbReference>
<comment type="cofactor">
    <cofactor evidence="1 4">
        <name>pyridoxal 5'-phosphate</name>
        <dbReference type="ChEBI" id="CHEBI:597326"/>
    </cofactor>
</comment>
<evidence type="ECO:0000256" key="4">
    <source>
        <dbReference type="PIRSR" id="PIRSR600821-50"/>
    </source>
</evidence>
<name>A0A175RY04_9MICO</name>
<dbReference type="SMART" id="SM01005">
    <property type="entry name" value="Ala_racemase_C"/>
    <property type="match status" value="1"/>
</dbReference>
<evidence type="ECO:0000259" key="6">
    <source>
        <dbReference type="SMART" id="SM01005"/>
    </source>
</evidence>
<evidence type="ECO:0000256" key="1">
    <source>
        <dbReference type="ARBA" id="ARBA00001933"/>
    </source>
</evidence>
<feature type="binding site" evidence="5">
    <location>
        <position position="135"/>
    </location>
    <ligand>
        <name>substrate</name>
    </ligand>
</feature>
<dbReference type="STRING" id="33881.NS184_07150"/>
<dbReference type="GO" id="GO:0030170">
    <property type="term" value="F:pyridoxal phosphate binding"/>
    <property type="evidence" value="ECO:0007669"/>
    <property type="project" value="TreeGrafter"/>
</dbReference>
<evidence type="ECO:0000256" key="2">
    <source>
        <dbReference type="ARBA" id="ARBA00022898"/>
    </source>
</evidence>
<evidence type="ECO:0000256" key="5">
    <source>
        <dbReference type="PIRSR" id="PIRSR600821-52"/>
    </source>
</evidence>
<dbReference type="PROSITE" id="PS00395">
    <property type="entry name" value="ALANINE_RACEMASE"/>
    <property type="match status" value="1"/>
</dbReference>
<dbReference type="GO" id="GO:0009252">
    <property type="term" value="P:peptidoglycan biosynthetic process"/>
    <property type="evidence" value="ECO:0007669"/>
    <property type="project" value="TreeGrafter"/>
</dbReference>
<dbReference type="CDD" id="cd00430">
    <property type="entry name" value="PLPDE_III_AR"/>
    <property type="match status" value="1"/>
</dbReference>
<dbReference type="InterPro" id="IPR029066">
    <property type="entry name" value="PLP-binding_barrel"/>
</dbReference>
<comment type="caution">
    <text evidence="7">The sequence shown here is derived from an EMBL/GenBank/DDBJ whole genome shotgun (WGS) entry which is preliminary data.</text>
</comment>
<organism evidence="7 8">
    <name type="scientific">Curtobacterium luteum</name>
    <dbReference type="NCBI Taxonomy" id="33881"/>
    <lineage>
        <taxon>Bacteria</taxon>
        <taxon>Bacillati</taxon>
        <taxon>Actinomycetota</taxon>
        <taxon>Actinomycetes</taxon>
        <taxon>Micrococcales</taxon>
        <taxon>Microbacteriaceae</taxon>
        <taxon>Curtobacterium</taxon>
    </lineage>
</organism>
<dbReference type="SUPFAM" id="SSF50621">
    <property type="entry name" value="Alanine racemase C-terminal domain-like"/>
    <property type="match status" value="1"/>
</dbReference>
<proteinExistence type="predicted"/>